<sequence length="253" mass="29140">MDVLFVNGRKTVLTRSEIENILKNQWNLPWIKQDSLEHIVKKLLKEGAPKKIRLDNRNVIDPFSALFDIAISHINFDVWEKAEIVRQHQKTLQNAIGKFHQMVLGSIDGCEDLGVGKIVDFKCEKKKIFAEIKNKFNTVKASDLKGVYKTIAEYRRMNCPDYTGYYVQILTKSRFNRCFTPSDNTSGSKPEPNPHIREIDGSSFYTLITGDEEALINLYKILPYVLQKVEPSFDADAIVKHKLYQELIEDATK</sequence>
<name>A0A6I3SAP8_9BURK</name>
<evidence type="ECO:0000313" key="1">
    <source>
        <dbReference type="EMBL" id="MTU43389.1"/>
    </source>
</evidence>
<gene>
    <name evidence="1" type="ORF">GMD42_07100</name>
</gene>
<keyword evidence="1" id="KW-0378">Hydrolase</keyword>
<accession>A0A6I3SAP8</accession>
<protein>
    <submittedName>
        <fullName evidence="1">Eco47II family restriction endonuclease</fullName>
    </submittedName>
</protein>
<dbReference type="Proteomes" id="UP000462362">
    <property type="component" value="Unassembled WGS sequence"/>
</dbReference>
<reference evidence="1 2" key="1">
    <citation type="journal article" date="2019" name="Nat. Med.">
        <title>A library of human gut bacterial isolates paired with longitudinal multiomics data enables mechanistic microbiome research.</title>
        <authorList>
            <person name="Poyet M."/>
            <person name="Groussin M."/>
            <person name="Gibbons S.M."/>
            <person name="Avila-Pacheco J."/>
            <person name="Jiang X."/>
            <person name="Kearney S.M."/>
            <person name="Perrotta A.R."/>
            <person name="Berdy B."/>
            <person name="Zhao S."/>
            <person name="Lieberman T.D."/>
            <person name="Swanson P.K."/>
            <person name="Smith M."/>
            <person name="Roesemann S."/>
            <person name="Alexander J.E."/>
            <person name="Rich S.A."/>
            <person name="Livny J."/>
            <person name="Vlamakis H."/>
            <person name="Clish C."/>
            <person name="Bullock K."/>
            <person name="Deik A."/>
            <person name="Scott J."/>
            <person name="Pierce K.A."/>
            <person name="Xavier R.J."/>
            <person name="Alm E.J."/>
        </authorList>
    </citation>
    <scope>NUCLEOTIDE SEQUENCE [LARGE SCALE GENOMIC DNA]</scope>
    <source>
        <strain evidence="1 2">BIOML-A2</strain>
    </source>
</reference>
<dbReference type="Pfam" id="PF09553">
    <property type="entry name" value="RE_Eco47II"/>
    <property type="match status" value="1"/>
</dbReference>
<dbReference type="InterPro" id="IPR019057">
    <property type="entry name" value="Restrct_endonuc_II_Eco47II"/>
</dbReference>
<dbReference type="GO" id="GO:0003677">
    <property type="term" value="F:DNA binding"/>
    <property type="evidence" value="ECO:0007669"/>
    <property type="project" value="InterPro"/>
</dbReference>
<organism evidence="1 2">
    <name type="scientific">Parasutterella excrementihominis</name>
    <dbReference type="NCBI Taxonomy" id="487175"/>
    <lineage>
        <taxon>Bacteria</taxon>
        <taxon>Pseudomonadati</taxon>
        <taxon>Pseudomonadota</taxon>
        <taxon>Betaproteobacteria</taxon>
        <taxon>Burkholderiales</taxon>
        <taxon>Sutterellaceae</taxon>
        <taxon>Parasutterella</taxon>
    </lineage>
</organism>
<dbReference type="GO" id="GO:0009307">
    <property type="term" value="P:DNA restriction-modification system"/>
    <property type="evidence" value="ECO:0007669"/>
    <property type="project" value="InterPro"/>
</dbReference>
<keyword evidence="1" id="KW-0255">Endonuclease</keyword>
<comment type="caution">
    <text evidence="1">The sequence shown here is derived from an EMBL/GenBank/DDBJ whole genome shotgun (WGS) entry which is preliminary data.</text>
</comment>
<keyword evidence="1" id="KW-0540">Nuclease</keyword>
<proteinExistence type="predicted"/>
<dbReference type="EMBL" id="WNCL01000017">
    <property type="protein sequence ID" value="MTU43389.1"/>
    <property type="molecule type" value="Genomic_DNA"/>
</dbReference>
<dbReference type="AlphaFoldDB" id="A0A6I3SAP8"/>
<dbReference type="GO" id="GO:0009036">
    <property type="term" value="F:type II site-specific deoxyribonuclease activity"/>
    <property type="evidence" value="ECO:0007669"/>
    <property type="project" value="InterPro"/>
</dbReference>
<evidence type="ECO:0000313" key="2">
    <source>
        <dbReference type="Proteomes" id="UP000462362"/>
    </source>
</evidence>